<evidence type="ECO:0000313" key="1">
    <source>
        <dbReference type="EMBL" id="MBB5747212.1"/>
    </source>
</evidence>
<dbReference type="AlphaFoldDB" id="A0A7W9CL49"/>
<name>A0A7W9CL49_9CAUL</name>
<evidence type="ECO:0000313" key="2">
    <source>
        <dbReference type="Proteomes" id="UP000545037"/>
    </source>
</evidence>
<protein>
    <submittedName>
        <fullName evidence="1">Uncharacterized protein</fullName>
    </submittedName>
</protein>
<gene>
    <name evidence="1" type="ORF">GGR13_002833</name>
</gene>
<dbReference type="Proteomes" id="UP000545037">
    <property type="component" value="Unassembled WGS sequence"/>
</dbReference>
<accession>A0A7W9CL49</accession>
<organism evidence="1 2">
    <name type="scientific">Brevundimonas variabilis</name>
    <dbReference type="NCBI Taxonomy" id="74312"/>
    <lineage>
        <taxon>Bacteria</taxon>
        <taxon>Pseudomonadati</taxon>
        <taxon>Pseudomonadota</taxon>
        <taxon>Alphaproteobacteria</taxon>
        <taxon>Caulobacterales</taxon>
        <taxon>Caulobacteraceae</taxon>
        <taxon>Brevundimonas</taxon>
    </lineage>
</organism>
<keyword evidence="2" id="KW-1185">Reference proteome</keyword>
<comment type="caution">
    <text evidence="1">The sequence shown here is derived from an EMBL/GenBank/DDBJ whole genome shotgun (WGS) entry which is preliminary data.</text>
</comment>
<reference evidence="1 2" key="1">
    <citation type="submission" date="2020-08" db="EMBL/GenBank/DDBJ databases">
        <title>Genomic Encyclopedia of Type Strains, Phase IV (KMG-IV): sequencing the most valuable type-strain genomes for metagenomic binning, comparative biology and taxonomic classification.</title>
        <authorList>
            <person name="Goeker M."/>
        </authorList>
    </citation>
    <scope>NUCLEOTIDE SEQUENCE [LARGE SCALE GENOMIC DNA]</scope>
    <source>
        <strain evidence="1 2">DSM 4737</strain>
    </source>
</reference>
<sequence length="51" mass="5712">MIELIAPPTEATVWTVMFSQIVEVLKSRRMAMEMTAAGMAEAKVSPTFRPR</sequence>
<proteinExistence type="predicted"/>
<dbReference type="EMBL" id="JACHOR010000005">
    <property type="protein sequence ID" value="MBB5747212.1"/>
    <property type="molecule type" value="Genomic_DNA"/>
</dbReference>